<comment type="similarity">
    <text evidence="2">Belongs to the glycosyl hydrolase 8 (cellulase D) family.</text>
</comment>
<evidence type="ECO:0000313" key="9">
    <source>
        <dbReference type="EMBL" id="TPG26103.1"/>
    </source>
</evidence>
<feature type="chain" id="PRO_5021348860" description="cellulase" evidence="8">
    <location>
        <begin position="24"/>
        <end position="391"/>
    </location>
</feature>
<dbReference type="NCBIfam" id="NF008305">
    <property type="entry name" value="PRK11097.1"/>
    <property type="match status" value="1"/>
</dbReference>
<comment type="catalytic activity">
    <reaction evidence="1">
        <text>Endohydrolysis of (1-&gt;4)-beta-D-glucosidic linkages in cellulose, lichenin and cereal beta-D-glucans.</text>
        <dbReference type="EC" id="3.2.1.4"/>
    </reaction>
</comment>
<protein>
    <recommendedName>
        <fullName evidence="3">cellulase</fullName>
        <ecNumber evidence="3">3.2.1.4</ecNumber>
    </recommendedName>
</protein>
<sequence>MHRRHAMTALALLPAATAIPAWAQPSPGGCIAMGDWTGFAARHIQPDGRVIDFDTPQQQSTSEGQSYALFFSVVHDDRRNFERVLAWTETNLSGGSLAQRLPAWLWGRKTEGGWGVIDTNPASDAELWIAYALLEAARLWNEPRYRTLGRALLALVVRDEVVTLAGLGRMLLPWSRDVASGPVWRLNASYMPLQLLRRFQQEEPTGPWREIADNTVRMIAEVSPQGFAPDWCAWSTERKAFVADPDKGTVGSYDAIRVYLWAGMLNPQEPARAALLKSLYGPRRVVERPQAPPEYVDTATGVVRGTGPAGFSGALLPYLKAQNAMPALTAQLARIPTDLGGTRVPPKAPLPYYERMLLLFGQGWLDGRYAFGRHGELQPQWRPPCPSTRTA</sequence>
<name>A0A502DLH8_9BURK</name>
<evidence type="ECO:0000256" key="7">
    <source>
        <dbReference type="ARBA" id="ARBA00023326"/>
    </source>
</evidence>
<keyword evidence="4 9" id="KW-0378">Hydrolase</keyword>
<accession>A0A502DLH8</accession>
<comment type="caution">
    <text evidence="9">The sequence shown here is derived from an EMBL/GenBank/DDBJ whole genome shotgun (WGS) entry which is preliminary data.</text>
</comment>
<dbReference type="SUPFAM" id="SSF48208">
    <property type="entry name" value="Six-hairpin glycosidases"/>
    <property type="match status" value="1"/>
</dbReference>
<reference evidence="9 10" key="1">
    <citation type="journal article" date="2019" name="Environ. Microbiol.">
        <title>Species interactions and distinct microbial communities in high Arctic permafrost affected cryosols are associated with the CH4 and CO2 gas fluxes.</title>
        <authorList>
            <person name="Altshuler I."/>
            <person name="Hamel J."/>
            <person name="Turney S."/>
            <person name="Magnuson E."/>
            <person name="Levesque R."/>
            <person name="Greer C."/>
            <person name="Whyte L.G."/>
        </authorList>
    </citation>
    <scope>NUCLEOTIDE SEQUENCE [LARGE SCALE GENOMIC DNA]</scope>
    <source>
        <strain evidence="9 10">S06.C</strain>
    </source>
</reference>
<dbReference type="InterPro" id="IPR012341">
    <property type="entry name" value="6hp_glycosidase-like_sf"/>
</dbReference>
<dbReference type="GO" id="GO:0008810">
    <property type="term" value="F:cellulase activity"/>
    <property type="evidence" value="ECO:0007669"/>
    <property type="project" value="UniProtKB-EC"/>
</dbReference>
<proteinExistence type="inferred from homology"/>
<dbReference type="Proteomes" id="UP000319212">
    <property type="component" value="Unassembled WGS sequence"/>
</dbReference>
<organism evidence="9 10">
    <name type="scientific">Variovorax guangxiensis</name>
    <dbReference type="NCBI Taxonomy" id="1775474"/>
    <lineage>
        <taxon>Bacteria</taxon>
        <taxon>Pseudomonadati</taxon>
        <taxon>Pseudomonadota</taxon>
        <taxon>Betaproteobacteria</taxon>
        <taxon>Burkholderiales</taxon>
        <taxon>Comamonadaceae</taxon>
        <taxon>Variovorax</taxon>
    </lineage>
</organism>
<keyword evidence="6 9" id="KW-0326">Glycosidase</keyword>
<dbReference type="EC" id="3.2.1.4" evidence="3"/>
<dbReference type="PRINTS" id="PR00735">
    <property type="entry name" value="GLHYDRLASE8"/>
</dbReference>
<dbReference type="Gene3D" id="1.50.10.10">
    <property type="match status" value="1"/>
</dbReference>
<dbReference type="InterPro" id="IPR002037">
    <property type="entry name" value="Glyco_hydro_8"/>
</dbReference>
<dbReference type="EMBL" id="RCZI01000004">
    <property type="protein sequence ID" value="TPG26103.1"/>
    <property type="molecule type" value="Genomic_DNA"/>
</dbReference>
<keyword evidence="8" id="KW-0732">Signal</keyword>
<gene>
    <name evidence="9" type="ORF">EAH82_16205</name>
</gene>
<dbReference type="AlphaFoldDB" id="A0A502DLH8"/>
<dbReference type="GO" id="GO:0030245">
    <property type="term" value="P:cellulose catabolic process"/>
    <property type="evidence" value="ECO:0007669"/>
    <property type="project" value="UniProtKB-KW"/>
</dbReference>
<evidence type="ECO:0000256" key="4">
    <source>
        <dbReference type="ARBA" id="ARBA00022801"/>
    </source>
</evidence>
<evidence type="ECO:0000256" key="1">
    <source>
        <dbReference type="ARBA" id="ARBA00000966"/>
    </source>
</evidence>
<keyword evidence="7" id="KW-0624">Polysaccharide degradation</keyword>
<evidence type="ECO:0000256" key="3">
    <source>
        <dbReference type="ARBA" id="ARBA00012601"/>
    </source>
</evidence>
<keyword evidence="7" id="KW-0119">Carbohydrate metabolism</keyword>
<keyword evidence="5" id="KW-0136">Cellulose degradation</keyword>
<dbReference type="OrthoDB" id="9766708at2"/>
<evidence type="ECO:0000256" key="2">
    <source>
        <dbReference type="ARBA" id="ARBA00009209"/>
    </source>
</evidence>
<evidence type="ECO:0000313" key="10">
    <source>
        <dbReference type="Proteomes" id="UP000319212"/>
    </source>
</evidence>
<evidence type="ECO:0000256" key="5">
    <source>
        <dbReference type="ARBA" id="ARBA00023001"/>
    </source>
</evidence>
<feature type="signal peptide" evidence="8">
    <location>
        <begin position="1"/>
        <end position="23"/>
    </location>
</feature>
<dbReference type="InterPro" id="IPR008928">
    <property type="entry name" value="6-hairpin_glycosidase_sf"/>
</dbReference>
<dbReference type="Pfam" id="PF01270">
    <property type="entry name" value="Glyco_hydro_8"/>
    <property type="match status" value="1"/>
</dbReference>
<evidence type="ECO:0000256" key="8">
    <source>
        <dbReference type="SAM" id="SignalP"/>
    </source>
</evidence>
<evidence type="ECO:0000256" key="6">
    <source>
        <dbReference type="ARBA" id="ARBA00023295"/>
    </source>
</evidence>